<feature type="domain" description="Protein kinase" evidence="6">
    <location>
        <begin position="1"/>
        <end position="278"/>
    </location>
</feature>
<dbReference type="GO" id="GO:0004712">
    <property type="term" value="F:protein serine/threonine/tyrosine kinase activity"/>
    <property type="evidence" value="ECO:0007669"/>
    <property type="project" value="TreeGrafter"/>
</dbReference>
<evidence type="ECO:0000313" key="7">
    <source>
        <dbReference type="EMBL" id="TDL17877.1"/>
    </source>
</evidence>
<dbReference type="SMART" id="SM00220">
    <property type="entry name" value="S_TKc"/>
    <property type="match status" value="1"/>
</dbReference>
<dbReference type="Gene3D" id="3.30.200.20">
    <property type="entry name" value="Phosphorylase Kinase, domain 1"/>
    <property type="match status" value="1"/>
</dbReference>
<keyword evidence="3" id="KW-0547">Nucleotide-binding</keyword>
<dbReference type="GO" id="GO:0000776">
    <property type="term" value="C:kinetochore"/>
    <property type="evidence" value="ECO:0007669"/>
    <property type="project" value="TreeGrafter"/>
</dbReference>
<evidence type="ECO:0000256" key="4">
    <source>
        <dbReference type="ARBA" id="ARBA00022777"/>
    </source>
</evidence>
<evidence type="ECO:0000313" key="8">
    <source>
        <dbReference type="Proteomes" id="UP000294933"/>
    </source>
</evidence>
<dbReference type="InterPro" id="IPR027084">
    <property type="entry name" value="Mps1_cat"/>
</dbReference>
<evidence type="ECO:0000256" key="1">
    <source>
        <dbReference type="ARBA" id="ARBA00022527"/>
    </source>
</evidence>
<dbReference type="InterPro" id="IPR008271">
    <property type="entry name" value="Ser/Thr_kinase_AS"/>
</dbReference>
<dbReference type="GO" id="GO:0005634">
    <property type="term" value="C:nucleus"/>
    <property type="evidence" value="ECO:0007669"/>
    <property type="project" value="TreeGrafter"/>
</dbReference>
<dbReference type="PANTHER" id="PTHR22974">
    <property type="entry name" value="MIXED LINEAGE PROTEIN KINASE"/>
    <property type="match status" value="1"/>
</dbReference>
<dbReference type="OrthoDB" id="20524at2759"/>
<dbReference type="SUPFAM" id="SSF56112">
    <property type="entry name" value="Protein kinase-like (PK-like)"/>
    <property type="match status" value="1"/>
</dbReference>
<dbReference type="EMBL" id="ML170215">
    <property type="protein sequence ID" value="TDL17877.1"/>
    <property type="molecule type" value="Genomic_DNA"/>
</dbReference>
<protein>
    <submittedName>
        <fullName evidence="7">Pkinase-domain-containing protein</fullName>
    </submittedName>
</protein>
<keyword evidence="1" id="KW-0723">Serine/threonine-protein kinase</keyword>
<keyword evidence="4 7" id="KW-0418">Kinase</keyword>
<evidence type="ECO:0000256" key="2">
    <source>
        <dbReference type="ARBA" id="ARBA00022679"/>
    </source>
</evidence>
<evidence type="ECO:0000259" key="6">
    <source>
        <dbReference type="PROSITE" id="PS50011"/>
    </source>
</evidence>
<dbReference type="GO" id="GO:0098813">
    <property type="term" value="P:nuclear chromosome segregation"/>
    <property type="evidence" value="ECO:0007669"/>
    <property type="project" value="UniProtKB-ARBA"/>
</dbReference>
<keyword evidence="8" id="KW-1185">Reference proteome</keyword>
<dbReference type="GO" id="GO:0005524">
    <property type="term" value="F:ATP binding"/>
    <property type="evidence" value="ECO:0007669"/>
    <property type="project" value="UniProtKB-KW"/>
</dbReference>
<sequence length="346" mass="39697">MNSTNEIFAIKRVSLDKTDTETINGYMNEIALLKRLEGNHRIIRLIDSEVKCGSGNSKGHLMLVMECGEIDLAKLLLEQQKEPMNMVWISYYWQQILQAVHVIHEEKIVHSDLKPANFVLVKGQLKLIDFGIANAIANDTTNIQRDHQIGTVNYMSPEAIELPDGMRRLKVGRPSDVWSLGCILYQMVYGQPPFQQLSVYQKMKAIPDTTHVIEFPDHSVPTVPTVRNAQGVPATPPKRLDHLARPVRRDVIRSMQKCLSRNPRERATIPELLDEDWLAMKDTTPEQPKLELKDDETVINPYYMRQLLQYAIRVAREGKREMSDEEQMKEAERLVKELKNVSSSQS</sequence>
<reference evidence="7 8" key="1">
    <citation type="submission" date="2018-06" db="EMBL/GenBank/DDBJ databases">
        <title>A transcriptomic atlas of mushroom development highlights an independent origin of complex multicellularity.</title>
        <authorList>
            <consortium name="DOE Joint Genome Institute"/>
            <person name="Krizsan K."/>
            <person name="Almasi E."/>
            <person name="Merenyi Z."/>
            <person name="Sahu N."/>
            <person name="Viragh M."/>
            <person name="Koszo T."/>
            <person name="Mondo S."/>
            <person name="Kiss B."/>
            <person name="Balint B."/>
            <person name="Kues U."/>
            <person name="Barry K."/>
            <person name="Hegedus J.C."/>
            <person name="Henrissat B."/>
            <person name="Johnson J."/>
            <person name="Lipzen A."/>
            <person name="Ohm R."/>
            <person name="Nagy I."/>
            <person name="Pangilinan J."/>
            <person name="Yan J."/>
            <person name="Xiong Y."/>
            <person name="Grigoriev I.V."/>
            <person name="Hibbett D.S."/>
            <person name="Nagy L.G."/>
        </authorList>
    </citation>
    <scope>NUCLEOTIDE SEQUENCE [LARGE SCALE GENOMIC DNA]</scope>
    <source>
        <strain evidence="7 8">SZMC22713</strain>
    </source>
</reference>
<dbReference type="PANTHER" id="PTHR22974:SF21">
    <property type="entry name" value="DUAL SPECIFICITY PROTEIN KINASE TTK"/>
    <property type="match status" value="1"/>
</dbReference>
<organism evidence="7 8">
    <name type="scientific">Rickenella mellea</name>
    <dbReference type="NCBI Taxonomy" id="50990"/>
    <lineage>
        <taxon>Eukaryota</taxon>
        <taxon>Fungi</taxon>
        <taxon>Dikarya</taxon>
        <taxon>Basidiomycota</taxon>
        <taxon>Agaricomycotina</taxon>
        <taxon>Agaricomycetes</taxon>
        <taxon>Hymenochaetales</taxon>
        <taxon>Rickenellaceae</taxon>
        <taxon>Rickenella</taxon>
    </lineage>
</organism>
<dbReference type="InterPro" id="IPR000719">
    <property type="entry name" value="Prot_kinase_dom"/>
</dbReference>
<dbReference type="STRING" id="50990.A0A4Y7PR01"/>
<dbReference type="VEuPathDB" id="FungiDB:BD410DRAFT_816375"/>
<dbReference type="Pfam" id="PF00069">
    <property type="entry name" value="Pkinase"/>
    <property type="match status" value="1"/>
</dbReference>
<dbReference type="GO" id="GO:0034501">
    <property type="term" value="P:protein localization to kinetochore"/>
    <property type="evidence" value="ECO:0007669"/>
    <property type="project" value="TreeGrafter"/>
</dbReference>
<dbReference type="InterPro" id="IPR011009">
    <property type="entry name" value="Kinase-like_dom_sf"/>
</dbReference>
<dbReference type="PROSITE" id="PS50011">
    <property type="entry name" value="PROTEIN_KINASE_DOM"/>
    <property type="match status" value="1"/>
</dbReference>
<dbReference type="AlphaFoldDB" id="A0A4Y7PR01"/>
<gene>
    <name evidence="7" type="ORF">BD410DRAFT_816375</name>
</gene>
<evidence type="ECO:0000256" key="3">
    <source>
        <dbReference type="ARBA" id="ARBA00022741"/>
    </source>
</evidence>
<dbReference type="CDD" id="cd14131">
    <property type="entry name" value="PKc_Mps1"/>
    <property type="match status" value="1"/>
</dbReference>
<dbReference type="Gene3D" id="1.10.510.10">
    <property type="entry name" value="Transferase(Phosphotransferase) domain 1"/>
    <property type="match status" value="1"/>
</dbReference>
<proteinExistence type="predicted"/>
<dbReference type="GO" id="GO:0004674">
    <property type="term" value="F:protein serine/threonine kinase activity"/>
    <property type="evidence" value="ECO:0007669"/>
    <property type="project" value="UniProtKB-KW"/>
</dbReference>
<dbReference type="Proteomes" id="UP000294933">
    <property type="component" value="Unassembled WGS sequence"/>
</dbReference>
<accession>A0A4Y7PR01</accession>
<name>A0A4Y7PR01_9AGAM</name>
<keyword evidence="2" id="KW-0808">Transferase</keyword>
<dbReference type="FunFam" id="1.10.510.10:FF:000224">
    <property type="entry name" value="serine/threonine-protein kinase mph1 isoform X1"/>
    <property type="match status" value="1"/>
</dbReference>
<evidence type="ECO:0000256" key="5">
    <source>
        <dbReference type="ARBA" id="ARBA00022840"/>
    </source>
</evidence>
<dbReference type="GO" id="GO:0033316">
    <property type="term" value="P:meiotic spindle assembly checkpoint signaling"/>
    <property type="evidence" value="ECO:0007669"/>
    <property type="project" value="TreeGrafter"/>
</dbReference>
<keyword evidence="5" id="KW-0067">ATP-binding</keyword>
<dbReference type="GO" id="GO:0007094">
    <property type="term" value="P:mitotic spindle assembly checkpoint signaling"/>
    <property type="evidence" value="ECO:0007669"/>
    <property type="project" value="TreeGrafter"/>
</dbReference>
<dbReference type="PROSITE" id="PS00108">
    <property type="entry name" value="PROTEIN_KINASE_ST"/>
    <property type="match status" value="1"/>
</dbReference>